<reference evidence="9" key="2">
    <citation type="submission" date="2021-04" db="EMBL/GenBank/DDBJ databases">
        <authorList>
            <person name="Gilroy R."/>
        </authorList>
    </citation>
    <scope>NUCLEOTIDE SEQUENCE</scope>
    <source>
        <strain evidence="9">USAMLcec2-132</strain>
    </source>
</reference>
<protein>
    <submittedName>
        <fullName evidence="9">Acyltransferase</fullName>
    </submittedName>
</protein>
<keyword evidence="5 7" id="KW-1133">Transmembrane helix</keyword>
<dbReference type="Pfam" id="PF01757">
    <property type="entry name" value="Acyl_transf_3"/>
    <property type="match status" value="1"/>
</dbReference>
<evidence type="ECO:0000313" key="10">
    <source>
        <dbReference type="Proteomes" id="UP000823891"/>
    </source>
</evidence>
<feature type="transmembrane region" description="Helical" evidence="7">
    <location>
        <begin position="128"/>
        <end position="149"/>
    </location>
</feature>
<dbReference type="Proteomes" id="UP000823891">
    <property type="component" value="Unassembled WGS sequence"/>
</dbReference>
<dbReference type="GO" id="GO:0009246">
    <property type="term" value="P:enterobacterial common antigen biosynthetic process"/>
    <property type="evidence" value="ECO:0007669"/>
    <property type="project" value="TreeGrafter"/>
</dbReference>
<evidence type="ECO:0000256" key="5">
    <source>
        <dbReference type="ARBA" id="ARBA00022989"/>
    </source>
</evidence>
<sequence>MISGTKRQANFELLRILAMLMVVVMHFLAQTGALPAAGKGRFPAEREIFGVLLESLCIVAVNVYVLLSGYFLSEKSFSFRRLLKLLLQILFYTLLIPPILALFGQLSWQEAVNPYHLWRCLFPVESGHYWFVTAYVVMLLFSPMMNAAVRTLSRRQMKAAILALLAFFCFGKSLSVLPFGTDRYGYDFGWFCCLYLIAAYLRKYGSTFLYGKKRGVALYLISCAGVAVVSLVCLYLCAGTGALEYFASVPFHYNFLLCLTGALGLFAFFAGLMIPEGGAAEAVRRISPAVFGVYLIHEHADVSARWAMWIVRDVSEHFWGYLIQMMESVVLIFVLAVCVDLLRGRLFAAAGRIILRARWGARLNRFLERMDEMMEGRA</sequence>
<keyword evidence="9" id="KW-0012">Acyltransferase</keyword>
<name>A0A9D2NHP0_9FIRM</name>
<dbReference type="GO" id="GO:0005886">
    <property type="term" value="C:plasma membrane"/>
    <property type="evidence" value="ECO:0007669"/>
    <property type="project" value="UniProtKB-SubCell"/>
</dbReference>
<organism evidence="9 10">
    <name type="scientific">Candidatus Eisenbergiella merdavium</name>
    <dbReference type="NCBI Taxonomy" id="2838551"/>
    <lineage>
        <taxon>Bacteria</taxon>
        <taxon>Bacillati</taxon>
        <taxon>Bacillota</taxon>
        <taxon>Clostridia</taxon>
        <taxon>Lachnospirales</taxon>
        <taxon>Lachnospiraceae</taxon>
        <taxon>Eisenbergiella</taxon>
    </lineage>
</organism>
<dbReference type="GO" id="GO:0016413">
    <property type="term" value="F:O-acetyltransferase activity"/>
    <property type="evidence" value="ECO:0007669"/>
    <property type="project" value="TreeGrafter"/>
</dbReference>
<dbReference type="AlphaFoldDB" id="A0A9D2NHP0"/>
<feature type="transmembrane region" description="Helical" evidence="7">
    <location>
        <begin position="49"/>
        <end position="73"/>
    </location>
</feature>
<feature type="transmembrane region" description="Helical" evidence="7">
    <location>
        <begin position="216"/>
        <end position="241"/>
    </location>
</feature>
<proteinExistence type="inferred from homology"/>
<feature type="transmembrane region" description="Helical" evidence="7">
    <location>
        <begin position="253"/>
        <end position="274"/>
    </location>
</feature>
<evidence type="ECO:0000256" key="6">
    <source>
        <dbReference type="ARBA" id="ARBA00023136"/>
    </source>
</evidence>
<evidence type="ECO:0000256" key="4">
    <source>
        <dbReference type="ARBA" id="ARBA00022692"/>
    </source>
</evidence>
<evidence type="ECO:0000256" key="3">
    <source>
        <dbReference type="ARBA" id="ARBA00022475"/>
    </source>
</evidence>
<feature type="transmembrane region" description="Helical" evidence="7">
    <location>
        <begin position="85"/>
        <end position="108"/>
    </location>
</feature>
<feature type="transmembrane region" description="Helical" evidence="7">
    <location>
        <begin position="161"/>
        <end position="180"/>
    </location>
</feature>
<comment type="similarity">
    <text evidence="2">Belongs to the acyltransferase 3 family.</text>
</comment>
<evidence type="ECO:0000313" key="9">
    <source>
        <dbReference type="EMBL" id="HJC25691.1"/>
    </source>
</evidence>
<gene>
    <name evidence="9" type="ORF">H9761_18680</name>
</gene>
<keyword evidence="3" id="KW-1003">Cell membrane</keyword>
<dbReference type="EMBL" id="DWWS01000069">
    <property type="protein sequence ID" value="HJC25691.1"/>
    <property type="molecule type" value="Genomic_DNA"/>
</dbReference>
<dbReference type="InterPro" id="IPR002656">
    <property type="entry name" value="Acyl_transf_3_dom"/>
</dbReference>
<keyword evidence="6 7" id="KW-0472">Membrane</keyword>
<evidence type="ECO:0000256" key="7">
    <source>
        <dbReference type="SAM" id="Phobius"/>
    </source>
</evidence>
<reference evidence="9" key="1">
    <citation type="journal article" date="2021" name="PeerJ">
        <title>Extensive microbial diversity within the chicken gut microbiome revealed by metagenomics and culture.</title>
        <authorList>
            <person name="Gilroy R."/>
            <person name="Ravi A."/>
            <person name="Getino M."/>
            <person name="Pursley I."/>
            <person name="Horton D.L."/>
            <person name="Alikhan N.F."/>
            <person name="Baker D."/>
            <person name="Gharbi K."/>
            <person name="Hall N."/>
            <person name="Watson M."/>
            <person name="Adriaenssens E.M."/>
            <person name="Foster-Nyarko E."/>
            <person name="Jarju S."/>
            <person name="Secka A."/>
            <person name="Antonio M."/>
            <person name="Oren A."/>
            <person name="Chaudhuri R.R."/>
            <person name="La Ragione R."/>
            <person name="Hildebrand F."/>
            <person name="Pallen M.J."/>
        </authorList>
    </citation>
    <scope>NUCLEOTIDE SEQUENCE</scope>
    <source>
        <strain evidence="9">USAMLcec2-132</strain>
    </source>
</reference>
<feature type="domain" description="Acyltransferase 3" evidence="8">
    <location>
        <begin position="10"/>
        <end position="338"/>
    </location>
</feature>
<keyword evidence="4 7" id="KW-0812">Transmembrane</keyword>
<evidence type="ECO:0000256" key="1">
    <source>
        <dbReference type="ARBA" id="ARBA00004651"/>
    </source>
</evidence>
<dbReference type="PANTHER" id="PTHR40074">
    <property type="entry name" value="O-ACETYLTRANSFERASE WECH"/>
    <property type="match status" value="1"/>
</dbReference>
<comment type="caution">
    <text evidence="9">The sequence shown here is derived from an EMBL/GenBank/DDBJ whole genome shotgun (WGS) entry which is preliminary data.</text>
</comment>
<accession>A0A9D2NHP0</accession>
<keyword evidence="9" id="KW-0808">Transferase</keyword>
<evidence type="ECO:0000259" key="8">
    <source>
        <dbReference type="Pfam" id="PF01757"/>
    </source>
</evidence>
<evidence type="ECO:0000256" key="2">
    <source>
        <dbReference type="ARBA" id="ARBA00007400"/>
    </source>
</evidence>
<dbReference type="PANTHER" id="PTHR40074:SF2">
    <property type="entry name" value="O-ACETYLTRANSFERASE WECH"/>
    <property type="match status" value="1"/>
</dbReference>
<feature type="transmembrane region" description="Helical" evidence="7">
    <location>
        <begin position="318"/>
        <end position="342"/>
    </location>
</feature>
<feature type="transmembrane region" description="Helical" evidence="7">
    <location>
        <begin position="12"/>
        <end position="29"/>
    </location>
</feature>
<comment type="subcellular location">
    <subcellularLocation>
        <location evidence="1">Cell membrane</location>
        <topology evidence="1">Multi-pass membrane protein</topology>
    </subcellularLocation>
</comment>